<protein>
    <recommendedName>
        <fullName evidence="2">C2 NT-type domain-containing protein</fullName>
    </recommendedName>
</protein>
<gene>
    <name evidence="3" type="ORF">K490DRAFT_31681</name>
</gene>
<dbReference type="PANTHER" id="PTHR21456:SF1">
    <property type="entry name" value="C2 NT-TYPE DOMAIN-CONTAINING PROTEIN"/>
    <property type="match status" value="1"/>
</dbReference>
<name>A0A9P4M2I6_9PEZI</name>
<organism evidence="3 4">
    <name type="scientific">Saccharata proteae CBS 121410</name>
    <dbReference type="NCBI Taxonomy" id="1314787"/>
    <lineage>
        <taxon>Eukaryota</taxon>
        <taxon>Fungi</taxon>
        <taxon>Dikarya</taxon>
        <taxon>Ascomycota</taxon>
        <taxon>Pezizomycotina</taxon>
        <taxon>Dothideomycetes</taxon>
        <taxon>Dothideomycetes incertae sedis</taxon>
        <taxon>Botryosphaeriales</taxon>
        <taxon>Saccharataceae</taxon>
        <taxon>Saccharata</taxon>
    </lineage>
</organism>
<evidence type="ECO:0000259" key="2">
    <source>
        <dbReference type="PROSITE" id="PS51840"/>
    </source>
</evidence>
<dbReference type="PROSITE" id="PS51840">
    <property type="entry name" value="C2_NT"/>
    <property type="match status" value="1"/>
</dbReference>
<dbReference type="InterPro" id="IPR039931">
    <property type="entry name" value="EEIG1/2-like"/>
</dbReference>
<dbReference type="AlphaFoldDB" id="A0A9P4M2I6"/>
<accession>A0A9P4M2I6</accession>
<evidence type="ECO:0000313" key="3">
    <source>
        <dbReference type="EMBL" id="KAF2092337.1"/>
    </source>
</evidence>
<dbReference type="InterPro" id="IPR019448">
    <property type="entry name" value="NT-C2"/>
</dbReference>
<feature type="region of interest" description="Disordered" evidence="1">
    <location>
        <begin position="261"/>
        <end position="342"/>
    </location>
</feature>
<keyword evidence="4" id="KW-1185">Reference proteome</keyword>
<dbReference type="Proteomes" id="UP000799776">
    <property type="component" value="Unassembled WGS sequence"/>
</dbReference>
<feature type="domain" description="C2 NT-type" evidence="2">
    <location>
        <begin position="22"/>
        <end position="171"/>
    </location>
</feature>
<dbReference type="OrthoDB" id="3365224at2759"/>
<feature type="compositionally biased region" description="Low complexity" evidence="1">
    <location>
        <begin position="271"/>
        <end position="283"/>
    </location>
</feature>
<evidence type="ECO:0000313" key="4">
    <source>
        <dbReference type="Proteomes" id="UP000799776"/>
    </source>
</evidence>
<dbReference type="PANTHER" id="PTHR21456">
    <property type="entry name" value="FAMILY WITH SEQUENCE SIMILARITY 102"/>
    <property type="match status" value="1"/>
</dbReference>
<feature type="compositionally biased region" description="Basic and acidic residues" evidence="1">
    <location>
        <begin position="329"/>
        <end position="342"/>
    </location>
</feature>
<dbReference type="Pfam" id="PF10358">
    <property type="entry name" value="NT-C2"/>
    <property type="match status" value="1"/>
</dbReference>
<proteinExistence type="predicted"/>
<sequence length="363" mass="40961">MPAATHARRKTVAWASDSLTQVTVPKHRRPKFDLTLRIIDLNNVPLVSGISFVKWHLTTSAAAEHRGRTERRAIKEHKVTYDYEKHVPIRLTIQNKTKMLEESWIHFEVIQEYLAGGKSERITLGKVDLNLAEYVEASEHEADDTEGVVRRYLMQESKINSTLKIGIYMKQIEGERDYLAPTLKTAQVFGGIAGIIAGEKVESDDPGQIPTLSQNTRENGELQDMYRRTEIAFWAAQAGELRADECIEDIFSGGDGWGNQDLSPKHRWGHRSQMSRSSAHSSQETLKKVREAGGVRGHGHGHHLSVGSVGRDGVRGRRSLEQQANQMKAEAERARSRPSHEVDEFEVRENLRSWALEVKEAEG</sequence>
<dbReference type="EMBL" id="ML978711">
    <property type="protein sequence ID" value="KAF2092337.1"/>
    <property type="molecule type" value="Genomic_DNA"/>
</dbReference>
<evidence type="ECO:0000256" key="1">
    <source>
        <dbReference type="SAM" id="MobiDB-lite"/>
    </source>
</evidence>
<comment type="caution">
    <text evidence="3">The sequence shown here is derived from an EMBL/GenBank/DDBJ whole genome shotgun (WGS) entry which is preliminary data.</text>
</comment>
<reference evidence="3" key="1">
    <citation type="journal article" date="2020" name="Stud. Mycol.">
        <title>101 Dothideomycetes genomes: a test case for predicting lifestyles and emergence of pathogens.</title>
        <authorList>
            <person name="Haridas S."/>
            <person name="Albert R."/>
            <person name="Binder M."/>
            <person name="Bloem J."/>
            <person name="Labutti K."/>
            <person name="Salamov A."/>
            <person name="Andreopoulos B."/>
            <person name="Baker S."/>
            <person name="Barry K."/>
            <person name="Bills G."/>
            <person name="Bluhm B."/>
            <person name="Cannon C."/>
            <person name="Castanera R."/>
            <person name="Culley D."/>
            <person name="Daum C."/>
            <person name="Ezra D."/>
            <person name="Gonzalez J."/>
            <person name="Henrissat B."/>
            <person name="Kuo A."/>
            <person name="Liang C."/>
            <person name="Lipzen A."/>
            <person name="Lutzoni F."/>
            <person name="Magnuson J."/>
            <person name="Mondo S."/>
            <person name="Nolan M."/>
            <person name="Ohm R."/>
            <person name="Pangilinan J."/>
            <person name="Park H.-J."/>
            <person name="Ramirez L."/>
            <person name="Alfaro M."/>
            <person name="Sun H."/>
            <person name="Tritt A."/>
            <person name="Yoshinaga Y."/>
            <person name="Zwiers L.-H."/>
            <person name="Turgeon B."/>
            <person name="Goodwin S."/>
            <person name="Spatafora J."/>
            <person name="Crous P."/>
            <person name="Grigoriev I."/>
        </authorList>
    </citation>
    <scope>NUCLEOTIDE SEQUENCE</scope>
    <source>
        <strain evidence="3">CBS 121410</strain>
    </source>
</reference>